<dbReference type="RefSeq" id="WP_177287643.1">
    <property type="nucleotide sequence ID" value="NZ_CP083237.1"/>
</dbReference>
<dbReference type="Proteomes" id="UP000183413">
    <property type="component" value="Unassembled WGS sequence"/>
</dbReference>
<organism evidence="1 2">
    <name type="scientific">Actinomadura madurae</name>
    <dbReference type="NCBI Taxonomy" id="1993"/>
    <lineage>
        <taxon>Bacteria</taxon>
        <taxon>Bacillati</taxon>
        <taxon>Actinomycetota</taxon>
        <taxon>Actinomycetes</taxon>
        <taxon>Streptosporangiales</taxon>
        <taxon>Thermomonosporaceae</taxon>
        <taxon>Actinomadura</taxon>
    </lineage>
</organism>
<reference evidence="1 2" key="1">
    <citation type="submission" date="2016-10" db="EMBL/GenBank/DDBJ databases">
        <authorList>
            <person name="de Groot N.N."/>
        </authorList>
    </citation>
    <scope>NUCLEOTIDE SEQUENCE [LARGE SCALE GENOMIC DNA]</scope>
    <source>
        <strain evidence="1 2">DSM 43067</strain>
    </source>
</reference>
<evidence type="ECO:0000313" key="2">
    <source>
        <dbReference type="Proteomes" id="UP000183413"/>
    </source>
</evidence>
<name>A0A1I4ZZQ7_9ACTN</name>
<dbReference type="STRING" id="1993.SAMN04489713_102398"/>
<evidence type="ECO:0000313" key="1">
    <source>
        <dbReference type="EMBL" id="SFN55711.1"/>
    </source>
</evidence>
<dbReference type="AlphaFoldDB" id="A0A1I4ZZQ7"/>
<dbReference type="InParanoid" id="A0A1I4ZZQ7"/>
<gene>
    <name evidence="1" type="ORF">SAMN04489713_102398</name>
</gene>
<keyword evidence="2" id="KW-1185">Reference proteome</keyword>
<proteinExistence type="predicted"/>
<accession>A0A1I4ZZQ7</accession>
<sequence length="52" mass="5490">MNKKHMKIAGIAFVAWYVISRPQGAATLVNNALSGLGNAAESLSQFMSAIPN</sequence>
<dbReference type="EMBL" id="FOVH01000002">
    <property type="protein sequence ID" value="SFN55711.1"/>
    <property type="molecule type" value="Genomic_DNA"/>
</dbReference>
<dbReference type="GeneID" id="99649838"/>
<protein>
    <submittedName>
        <fullName evidence="1">Uncharacterized protein</fullName>
    </submittedName>
</protein>